<dbReference type="EMBL" id="JAGSOJ010000002">
    <property type="protein sequence ID" value="MCM1990383.1"/>
    <property type="molecule type" value="Genomic_DNA"/>
</dbReference>
<gene>
    <name evidence="1" type="ORF">KDK92_11610</name>
</gene>
<sequence length="285" mass="33510">MFGYVLPCKMELKMKDYEIFRSYYCGLCIAIKNNYGQLPRLVLNYDMTFLAILLDSLNNEDRSIVNNACVMHPIKKRTKIIINKPLNYAAFSNVILAYYKLIDDVEDDRSLKSSIFSSMLKPYINKNNNEYEEVIENVKTNLNKLSSMEKENFSDNIDQISHPFADITGLIVSYYYKNEEFSENLYWLGYNLGKWIYIIDAWDDLKDDLEKGKYNPINAVFNKNNQNFNKFSEQIYLRIEDLLLSCGYNCTVNLKKLPLKKNIDLLDNILHLGLIEKMDKVYEKK</sequence>
<reference evidence="1" key="2">
    <citation type="submission" date="2021-04" db="EMBL/GenBank/DDBJ databases">
        <authorList>
            <person name="Dong X."/>
        </authorList>
    </citation>
    <scope>NUCLEOTIDE SEQUENCE</scope>
    <source>
        <strain evidence="1">ZWT</strain>
    </source>
</reference>
<proteinExistence type="predicted"/>
<organism evidence="1 2">
    <name type="scientific">Oceanirhabdus seepicola</name>
    <dbReference type="NCBI Taxonomy" id="2828781"/>
    <lineage>
        <taxon>Bacteria</taxon>
        <taxon>Bacillati</taxon>
        <taxon>Bacillota</taxon>
        <taxon>Clostridia</taxon>
        <taxon>Eubacteriales</taxon>
        <taxon>Clostridiaceae</taxon>
        <taxon>Oceanirhabdus</taxon>
    </lineage>
</organism>
<evidence type="ECO:0000313" key="1">
    <source>
        <dbReference type="EMBL" id="MCM1990383.1"/>
    </source>
</evidence>
<protein>
    <submittedName>
        <fullName evidence="1">Uncharacterized protein</fullName>
    </submittedName>
</protein>
<dbReference type="Proteomes" id="UP001056429">
    <property type="component" value="Unassembled WGS sequence"/>
</dbReference>
<keyword evidence="2" id="KW-1185">Reference proteome</keyword>
<name>A0A9J6P149_9CLOT</name>
<evidence type="ECO:0000313" key="2">
    <source>
        <dbReference type="Proteomes" id="UP001056429"/>
    </source>
</evidence>
<dbReference type="AlphaFoldDB" id="A0A9J6P149"/>
<dbReference type="RefSeq" id="WP_250859420.1">
    <property type="nucleotide sequence ID" value="NZ_JAGSOJ010000002.1"/>
</dbReference>
<dbReference type="InterPro" id="IPR043740">
    <property type="entry name" value="DUF5685"/>
</dbReference>
<dbReference type="Pfam" id="PF18937">
    <property type="entry name" value="DUF5685"/>
    <property type="match status" value="1"/>
</dbReference>
<comment type="caution">
    <text evidence="1">The sequence shown here is derived from an EMBL/GenBank/DDBJ whole genome shotgun (WGS) entry which is preliminary data.</text>
</comment>
<reference evidence="1" key="1">
    <citation type="journal article" date="2021" name="mSystems">
        <title>Bacteria and Archaea Synergistically Convert Glycine Betaine to Biogenic Methane in the Formosa Cold Seep of the South China Sea.</title>
        <authorList>
            <person name="Li L."/>
            <person name="Zhang W."/>
            <person name="Zhang S."/>
            <person name="Song L."/>
            <person name="Sun Q."/>
            <person name="Zhang H."/>
            <person name="Xiang H."/>
            <person name="Dong X."/>
        </authorList>
    </citation>
    <scope>NUCLEOTIDE SEQUENCE</scope>
    <source>
        <strain evidence="1">ZWT</strain>
    </source>
</reference>
<accession>A0A9J6P149</accession>